<protein>
    <submittedName>
        <fullName evidence="2">N-acetyltransferase</fullName>
    </submittedName>
</protein>
<dbReference type="InterPro" id="IPR000182">
    <property type="entry name" value="GNAT_dom"/>
</dbReference>
<dbReference type="RefSeq" id="WP_219200523.1">
    <property type="nucleotide sequence ID" value="NZ_JAHWQX010000001.1"/>
</dbReference>
<organism evidence="2 3">
    <name type="scientific">Pseudohoeflea coraliihabitans</name>
    <dbReference type="NCBI Taxonomy" id="2860393"/>
    <lineage>
        <taxon>Bacteria</taxon>
        <taxon>Pseudomonadati</taxon>
        <taxon>Pseudomonadota</taxon>
        <taxon>Alphaproteobacteria</taxon>
        <taxon>Hyphomicrobiales</taxon>
        <taxon>Rhizobiaceae</taxon>
        <taxon>Pseudohoeflea</taxon>
    </lineage>
</organism>
<evidence type="ECO:0000259" key="1">
    <source>
        <dbReference type="PROSITE" id="PS51186"/>
    </source>
</evidence>
<evidence type="ECO:0000313" key="3">
    <source>
        <dbReference type="Proteomes" id="UP001430804"/>
    </source>
</evidence>
<dbReference type="EMBL" id="JAHWQX010000001">
    <property type="protein sequence ID" value="MBW3096710.1"/>
    <property type="molecule type" value="Genomic_DNA"/>
</dbReference>
<evidence type="ECO:0000313" key="2">
    <source>
        <dbReference type="EMBL" id="MBW3096710.1"/>
    </source>
</evidence>
<gene>
    <name evidence="2" type="ORF">KY465_05405</name>
</gene>
<dbReference type="Proteomes" id="UP001430804">
    <property type="component" value="Unassembled WGS sequence"/>
</dbReference>
<sequence length="173" mass="18219">MPHGRIAVSQCRFRAAEANDRAAISAVEEAAFGRSAEAELSHALNASPDIATLSLVAERAGDIIGHVLFSAIEGPGGALALAPLAVAPAWQDMHVGTELVRRGLDAAAQAGWRAVYVLGAPGYYCRFGFRSELADAATVPWQGPEFMAIELTEDALRGWTGTLRYPAPFTALG</sequence>
<proteinExistence type="predicted"/>
<dbReference type="Pfam" id="PF00583">
    <property type="entry name" value="Acetyltransf_1"/>
    <property type="match status" value="1"/>
</dbReference>
<reference evidence="2" key="1">
    <citation type="submission" date="2021-07" db="EMBL/GenBank/DDBJ databases">
        <title>Pseudohoeflea marina sp. nov. a polyhydroxyalcanoate-producing bacterium.</title>
        <authorList>
            <person name="Zheng W."/>
            <person name="Yu S."/>
            <person name="Huang Y."/>
        </authorList>
    </citation>
    <scope>NUCLEOTIDE SEQUENCE</scope>
    <source>
        <strain evidence="2">DP4N28-3</strain>
    </source>
</reference>
<accession>A0ABS6WLQ3</accession>
<keyword evidence="3" id="KW-1185">Reference proteome</keyword>
<dbReference type="PROSITE" id="PS51186">
    <property type="entry name" value="GNAT"/>
    <property type="match status" value="1"/>
</dbReference>
<name>A0ABS6WLQ3_9HYPH</name>
<feature type="domain" description="N-acetyltransferase" evidence="1">
    <location>
        <begin position="11"/>
        <end position="152"/>
    </location>
</feature>
<comment type="caution">
    <text evidence="2">The sequence shown here is derived from an EMBL/GenBank/DDBJ whole genome shotgun (WGS) entry which is preliminary data.</text>
</comment>